<dbReference type="EMBL" id="CP025958">
    <property type="protein sequence ID" value="AWM38077.1"/>
    <property type="molecule type" value="Genomic_DNA"/>
</dbReference>
<keyword evidence="3 5" id="KW-0520">NAD</keyword>
<dbReference type="AlphaFoldDB" id="A0A2Z3H2Y7"/>
<comment type="function">
    <text evidence="4 5">Removes the 2'-phosphate from RNA via an intermediate in which the phosphate is ADP-ribosylated by NAD followed by a presumed transesterification to release the RNA and generate ADP-ribose 1''-2''-cyclic phosphate (APPR&gt;P). May function as an ADP-ribosylase.</text>
</comment>
<comment type="similarity">
    <text evidence="1 5">Belongs to the KptA/TPT1 family.</text>
</comment>
<dbReference type="PANTHER" id="PTHR12684:SF2">
    <property type="entry name" value="TRNA 2'-PHOSPHOTRANSFERASE 1"/>
    <property type="match status" value="1"/>
</dbReference>
<name>A0A2Z3H2Y7_9BACT</name>
<sequence length="180" mass="19896">MDEKQRTGISKFLSKVLRHEPESAGLTLERGGWVPIVDLLSGLARSGTRISREDLDVVVSECEKQRFAIDDTGTKIRANQGHSAEVELQFEPVEPPTELYDGTTETNISSVLRDGLLKMARHHVHLSADGTTARKVGGRHGKPVVITVHAAQMSADGYIFYRSANGVWLVDHVPPQYLRL</sequence>
<dbReference type="InterPro" id="IPR022928">
    <property type="entry name" value="RNA_2'-PTrans_KptA"/>
</dbReference>
<evidence type="ECO:0000313" key="7">
    <source>
        <dbReference type="Proteomes" id="UP000245802"/>
    </source>
</evidence>
<dbReference type="InterPro" id="IPR002745">
    <property type="entry name" value="Ptrans_KptA/Tpt1"/>
</dbReference>
<dbReference type="Gene3D" id="1.10.10.970">
    <property type="entry name" value="RNA 2'-phosphotransferase, Tpt1/KptA family, N-terminal domain"/>
    <property type="match status" value="1"/>
</dbReference>
<dbReference type="HAMAP" id="MF_00299">
    <property type="entry name" value="KptA"/>
    <property type="match status" value="1"/>
</dbReference>
<gene>
    <name evidence="5" type="primary">kptA</name>
    <name evidence="6" type="ORF">C1280_14465</name>
</gene>
<evidence type="ECO:0000256" key="2">
    <source>
        <dbReference type="ARBA" id="ARBA00022679"/>
    </source>
</evidence>
<keyword evidence="7" id="KW-1185">Reference proteome</keyword>
<dbReference type="InterPro" id="IPR042081">
    <property type="entry name" value="RNA_2'-PTrans_C"/>
</dbReference>
<accession>A0A2Z3H2Y7</accession>
<evidence type="ECO:0000256" key="1">
    <source>
        <dbReference type="ARBA" id="ARBA00009836"/>
    </source>
</evidence>
<dbReference type="SUPFAM" id="SSF56399">
    <property type="entry name" value="ADP-ribosylation"/>
    <property type="match status" value="1"/>
</dbReference>
<dbReference type="GO" id="GO:0000215">
    <property type="term" value="F:tRNA 2'-phosphotransferase activity"/>
    <property type="evidence" value="ECO:0007669"/>
    <property type="project" value="TreeGrafter"/>
</dbReference>
<dbReference type="NCBIfam" id="NF002014">
    <property type="entry name" value="PRK00819.1-4"/>
    <property type="match status" value="1"/>
</dbReference>
<dbReference type="Gene3D" id="3.20.170.30">
    <property type="match status" value="1"/>
</dbReference>
<dbReference type="GO" id="GO:0006388">
    <property type="term" value="P:tRNA splicing, via endonucleolytic cleavage and ligation"/>
    <property type="evidence" value="ECO:0007669"/>
    <property type="project" value="UniProtKB-UniRule"/>
</dbReference>
<dbReference type="GO" id="GO:0003950">
    <property type="term" value="F:NAD+ poly-ADP-ribosyltransferase activity"/>
    <property type="evidence" value="ECO:0007669"/>
    <property type="project" value="InterPro"/>
</dbReference>
<evidence type="ECO:0000256" key="5">
    <source>
        <dbReference type="HAMAP-Rule" id="MF_00299"/>
    </source>
</evidence>
<dbReference type="InterPro" id="IPR042080">
    <property type="entry name" value="RNA_2'-PTrans_N"/>
</dbReference>
<evidence type="ECO:0000313" key="6">
    <source>
        <dbReference type="EMBL" id="AWM38077.1"/>
    </source>
</evidence>
<evidence type="ECO:0000256" key="4">
    <source>
        <dbReference type="ARBA" id="ARBA00025212"/>
    </source>
</evidence>
<dbReference type="Proteomes" id="UP000245802">
    <property type="component" value="Chromosome"/>
</dbReference>
<proteinExistence type="inferred from homology"/>
<protein>
    <recommendedName>
        <fullName evidence="5">Probable RNA 2'-phosphotransferase</fullName>
        <ecNumber evidence="5">2.7.1.-</ecNumber>
    </recommendedName>
</protein>
<dbReference type="EC" id="2.7.1.-" evidence="5"/>
<dbReference type="RefSeq" id="WP_010033741.1">
    <property type="nucleotide sequence ID" value="NZ_CP025958.1"/>
</dbReference>
<evidence type="ECO:0000256" key="3">
    <source>
        <dbReference type="ARBA" id="ARBA00023027"/>
    </source>
</evidence>
<dbReference type="KEGG" id="gog:C1280_14465"/>
<organism evidence="6 7">
    <name type="scientific">Gemmata obscuriglobus</name>
    <dbReference type="NCBI Taxonomy" id="114"/>
    <lineage>
        <taxon>Bacteria</taxon>
        <taxon>Pseudomonadati</taxon>
        <taxon>Planctomycetota</taxon>
        <taxon>Planctomycetia</taxon>
        <taxon>Gemmatales</taxon>
        <taxon>Gemmataceae</taxon>
        <taxon>Gemmata</taxon>
    </lineage>
</organism>
<reference evidence="6 7" key="1">
    <citation type="submission" date="2018-01" db="EMBL/GenBank/DDBJ databases">
        <title>G. obscuriglobus.</title>
        <authorList>
            <person name="Franke J."/>
            <person name="Blomberg W."/>
            <person name="Selmecki A."/>
        </authorList>
    </citation>
    <scope>NUCLEOTIDE SEQUENCE [LARGE SCALE GENOMIC DNA]</scope>
    <source>
        <strain evidence="6 7">DSM 5831</strain>
    </source>
</reference>
<dbReference type="Pfam" id="PF01885">
    <property type="entry name" value="PTS_2-RNA"/>
    <property type="match status" value="1"/>
</dbReference>
<keyword evidence="2 5" id="KW-0808">Transferase</keyword>
<dbReference type="PANTHER" id="PTHR12684">
    <property type="entry name" value="PUTATIVE PHOSPHOTRANSFERASE"/>
    <property type="match status" value="1"/>
</dbReference>
<dbReference type="OrthoDB" id="4537997at2"/>